<dbReference type="RefSeq" id="WP_091613276.1">
    <property type="nucleotide sequence ID" value="NZ_FOEF01000002.1"/>
</dbReference>
<feature type="binding site" evidence="5">
    <location>
        <position position="109"/>
    </location>
    <ligand>
        <name>substrate</name>
    </ligand>
</feature>
<dbReference type="PROSITE" id="PS00063">
    <property type="entry name" value="ALDOKETO_REDUCTASE_3"/>
    <property type="match status" value="1"/>
</dbReference>
<feature type="domain" description="NADP-dependent oxidoreductase" evidence="7">
    <location>
        <begin position="24"/>
        <end position="261"/>
    </location>
</feature>
<evidence type="ECO:0000259" key="7">
    <source>
        <dbReference type="Pfam" id="PF00248"/>
    </source>
</evidence>
<evidence type="ECO:0000256" key="4">
    <source>
        <dbReference type="PIRSR" id="PIRSR000097-1"/>
    </source>
</evidence>
<evidence type="ECO:0000256" key="6">
    <source>
        <dbReference type="PIRSR" id="PIRSR000097-3"/>
    </source>
</evidence>
<dbReference type="EMBL" id="FOEF01000002">
    <property type="protein sequence ID" value="SEO78351.1"/>
    <property type="molecule type" value="Genomic_DNA"/>
</dbReference>
<organism evidence="8 9">
    <name type="scientific">Amycolatopsis saalfeldensis</name>
    <dbReference type="NCBI Taxonomy" id="394193"/>
    <lineage>
        <taxon>Bacteria</taxon>
        <taxon>Bacillati</taxon>
        <taxon>Actinomycetota</taxon>
        <taxon>Actinomycetes</taxon>
        <taxon>Pseudonocardiales</taxon>
        <taxon>Pseudonocardiaceae</taxon>
        <taxon>Amycolatopsis</taxon>
    </lineage>
</organism>
<dbReference type="STRING" id="394193.SAMN04489732_102131"/>
<dbReference type="Proteomes" id="UP000198582">
    <property type="component" value="Unassembled WGS sequence"/>
</dbReference>
<dbReference type="AlphaFoldDB" id="A0A1H8SI70"/>
<protein>
    <submittedName>
        <fullName evidence="8">Aldo/keto reductase</fullName>
    </submittedName>
</protein>
<comment type="similarity">
    <text evidence="1">Belongs to the aldo/keto reductase family.</text>
</comment>
<feature type="site" description="Lowers pKa of active site Tyr" evidence="6">
    <location>
        <position position="76"/>
    </location>
</feature>
<keyword evidence="9" id="KW-1185">Reference proteome</keyword>
<dbReference type="PIRSF" id="PIRSF000097">
    <property type="entry name" value="AKR"/>
    <property type="match status" value="1"/>
</dbReference>
<dbReference type="GO" id="GO:0016616">
    <property type="term" value="F:oxidoreductase activity, acting on the CH-OH group of donors, NAD or NADP as acceptor"/>
    <property type="evidence" value="ECO:0007669"/>
    <property type="project" value="UniProtKB-ARBA"/>
</dbReference>
<accession>A0A1H8SI70</accession>
<dbReference type="PANTHER" id="PTHR43827:SF3">
    <property type="entry name" value="NADP-DEPENDENT OXIDOREDUCTASE DOMAIN-CONTAINING PROTEIN"/>
    <property type="match status" value="1"/>
</dbReference>
<dbReference type="SUPFAM" id="SSF51430">
    <property type="entry name" value="NAD(P)-linked oxidoreductase"/>
    <property type="match status" value="1"/>
</dbReference>
<dbReference type="PRINTS" id="PR00069">
    <property type="entry name" value="ALDKETRDTASE"/>
</dbReference>
<dbReference type="OrthoDB" id="9804790at2"/>
<reference evidence="8 9" key="1">
    <citation type="submission" date="2016-10" db="EMBL/GenBank/DDBJ databases">
        <authorList>
            <person name="de Groot N.N."/>
        </authorList>
    </citation>
    <scope>NUCLEOTIDE SEQUENCE [LARGE SCALE GENOMIC DNA]</scope>
    <source>
        <strain evidence="8 9">DSM 44993</strain>
    </source>
</reference>
<dbReference type="InterPro" id="IPR018170">
    <property type="entry name" value="Aldo/ket_reductase_CS"/>
</dbReference>
<proteinExistence type="inferred from homology"/>
<evidence type="ECO:0000256" key="2">
    <source>
        <dbReference type="ARBA" id="ARBA00022857"/>
    </source>
</evidence>
<dbReference type="Gene3D" id="3.20.20.100">
    <property type="entry name" value="NADP-dependent oxidoreductase domain"/>
    <property type="match status" value="1"/>
</dbReference>
<keyword evidence="2" id="KW-0521">NADP</keyword>
<dbReference type="PANTHER" id="PTHR43827">
    <property type="entry name" value="2,5-DIKETO-D-GLUCONIC ACID REDUCTASE"/>
    <property type="match status" value="1"/>
</dbReference>
<dbReference type="InterPro" id="IPR023210">
    <property type="entry name" value="NADP_OxRdtase_dom"/>
</dbReference>
<dbReference type="Pfam" id="PF00248">
    <property type="entry name" value="Aldo_ket_red"/>
    <property type="match status" value="1"/>
</dbReference>
<dbReference type="PROSITE" id="PS00062">
    <property type="entry name" value="ALDOKETO_REDUCTASE_2"/>
    <property type="match status" value="1"/>
</dbReference>
<keyword evidence="3" id="KW-0560">Oxidoreductase</keyword>
<evidence type="ECO:0000256" key="5">
    <source>
        <dbReference type="PIRSR" id="PIRSR000097-2"/>
    </source>
</evidence>
<dbReference type="FunFam" id="3.20.20.100:FF:000015">
    <property type="entry name" value="Oxidoreductase, aldo/keto reductase family"/>
    <property type="match status" value="1"/>
</dbReference>
<evidence type="ECO:0000256" key="1">
    <source>
        <dbReference type="ARBA" id="ARBA00007905"/>
    </source>
</evidence>
<evidence type="ECO:0000313" key="8">
    <source>
        <dbReference type="EMBL" id="SEO78351.1"/>
    </source>
</evidence>
<evidence type="ECO:0000256" key="3">
    <source>
        <dbReference type="ARBA" id="ARBA00023002"/>
    </source>
</evidence>
<dbReference type="InterPro" id="IPR020471">
    <property type="entry name" value="AKR"/>
</dbReference>
<dbReference type="PROSITE" id="PS00798">
    <property type="entry name" value="ALDOKETO_REDUCTASE_1"/>
    <property type="match status" value="1"/>
</dbReference>
<gene>
    <name evidence="8" type="ORF">SAMN04489732_102131</name>
</gene>
<sequence>MAMPPLLTLNNAVTVPQLGFGVYKVDADQAGKVIATAIQVGYRSIDTATLYGNEAEVGAAIRDSGVPREEFFVTTKLWNTDHGRDRALRAFDRSADALGLGQLDLYLIHWPQPRLDRYVETWRALGELQREERVRAIGVSNFGVTHLRRLLDETGVVPAVNQVELHPWLQQTELRAFHAEHGIATEAWAPLARGRLLGEGVITALAAKYGKTPAQLVLRWHLQLGTIAIPKSATPSRIRENFDVFDFELADDDLAALSELDNGTRTGLDPDTVG</sequence>
<evidence type="ECO:0000313" key="9">
    <source>
        <dbReference type="Proteomes" id="UP000198582"/>
    </source>
</evidence>
<feature type="active site" description="Proton donor" evidence="4">
    <location>
        <position position="51"/>
    </location>
</feature>
<dbReference type="InterPro" id="IPR036812">
    <property type="entry name" value="NAD(P)_OxRdtase_dom_sf"/>
</dbReference>
<name>A0A1H8SI70_9PSEU</name>